<evidence type="ECO:0000256" key="2">
    <source>
        <dbReference type="ARBA" id="ARBA00022806"/>
    </source>
</evidence>
<reference evidence="5" key="1">
    <citation type="journal article" date="2016" name="Nat. Genet.">
        <title>A high-quality carrot genome assembly provides new insights into carotenoid accumulation and asterid genome evolution.</title>
        <authorList>
            <person name="Iorizzo M."/>
            <person name="Ellison S."/>
            <person name="Senalik D."/>
            <person name="Zeng P."/>
            <person name="Satapoomin P."/>
            <person name="Huang J."/>
            <person name="Bowman M."/>
            <person name="Iovene M."/>
            <person name="Sanseverino W."/>
            <person name="Cavagnaro P."/>
            <person name="Yildiz M."/>
            <person name="Macko-Podgorni A."/>
            <person name="Moranska E."/>
            <person name="Grzebelus E."/>
            <person name="Grzebelus D."/>
            <person name="Ashrafi H."/>
            <person name="Zheng Z."/>
            <person name="Cheng S."/>
            <person name="Spooner D."/>
            <person name="Van Deynze A."/>
            <person name="Simon P."/>
        </authorList>
    </citation>
    <scope>NUCLEOTIDE SEQUENCE</scope>
    <source>
        <tissue evidence="5">Leaf</tissue>
    </source>
</reference>
<evidence type="ECO:0000259" key="4">
    <source>
        <dbReference type="PROSITE" id="PS51192"/>
    </source>
</evidence>
<feature type="domain" description="Helicase ATP-binding" evidence="4">
    <location>
        <begin position="4"/>
        <end position="103"/>
    </location>
</feature>
<reference evidence="5" key="2">
    <citation type="submission" date="2022-03" db="EMBL/GenBank/DDBJ databases">
        <title>Draft title - Genomic analysis of global carrot germplasm unveils the trajectory of domestication and the origin of high carotenoid orange carrot.</title>
        <authorList>
            <person name="Iorizzo M."/>
            <person name="Ellison S."/>
            <person name="Senalik D."/>
            <person name="Macko-Podgorni A."/>
            <person name="Grzebelus D."/>
            <person name="Bostan H."/>
            <person name="Rolling W."/>
            <person name="Curaba J."/>
            <person name="Simon P."/>
        </authorList>
    </citation>
    <scope>NUCLEOTIDE SEQUENCE</scope>
    <source>
        <tissue evidence="5">Leaf</tissue>
    </source>
</reference>
<evidence type="ECO:0000313" key="6">
    <source>
        <dbReference type="Proteomes" id="UP000077755"/>
    </source>
</evidence>
<dbReference type="Gene3D" id="3.40.50.300">
    <property type="entry name" value="P-loop containing nucleotide triphosphate hydrolases"/>
    <property type="match status" value="1"/>
</dbReference>
<dbReference type="EMBL" id="CP093349">
    <property type="protein sequence ID" value="WOH07685.1"/>
    <property type="molecule type" value="Genomic_DNA"/>
</dbReference>
<dbReference type="GO" id="GO:0003723">
    <property type="term" value="F:RNA binding"/>
    <property type="evidence" value="ECO:0007669"/>
    <property type="project" value="UniProtKB-KW"/>
</dbReference>
<dbReference type="Pfam" id="PF00270">
    <property type="entry name" value="DEAD"/>
    <property type="match status" value="1"/>
</dbReference>
<name>A0AAF1B668_DAUCS</name>
<keyword evidence="6" id="KW-1185">Reference proteome</keyword>
<dbReference type="SUPFAM" id="SSF52540">
    <property type="entry name" value="P-loop containing nucleoside triphosphate hydrolases"/>
    <property type="match status" value="1"/>
</dbReference>
<organism evidence="5 6">
    <name type="scientific">Daucus carota subsp. sativus</name>
    <name type="common">Carrot</name>
    <dbReference type="NCBI Taxonomy" id="79200"/>
    <lineage>
        <taxon>Eukaryota</taxon>
        <taxon>Viridiplantae</taxon>
        <taxon>Streptophyta</taxon>
        <taxon>Embryophyta</taxon>
        <taxon>Tracheophyta</taxon>
        <taxon>Spermatophyta</taxon>
        <taxon>Magnoliopsida</taxon>
        <taxon>eudicotyledons</taxon>
        <taxon>Gunneridae</taxon>
        <taxon>Pentapetalae</taxon>
        <taxon>asterids</taxon>
        <taxon>campanulids</taxon>
        <taxon>Apiales</taxon>
        <taxon>Apiaceae</taxon>
        <taxon>Apioideae</taxon>
        <taxon>Scandiceae</taxon>
        <taxon>Daucinae</taxon>
        <taxon>Daucus</taxon>
        <taxon>Daucus sect. Daucus</taxon>
    </lineage>
</organism>
<keyword evidence="3" id="KW-0694">RNA-binding</keyword>
<dbReference type="GO" id="GO:0005524">
    <property type="term" value="F:ATP binding"/>
    <property type="evidence" value="ECO:0007669"/>
    <property type="project" value="InterPro"/>
</dbReference>
<dbReference type="InterPro" id="IPR014001">
    <property type="entry name" value="Helicase_ATP-bd"/>
</dbReference>
<dbReference type="Proteomes" id="UP000077755">
    <property type="component" value="Chromosome 7"/>
</dbReference>
<dbReference type="AlphaFoldDB" id="A0AAF1B668"/>
<evidence type="ECO:0000256" key="1">
    <source>
        <dbReference type="ARBA" id="ARBA00022801"/>
    </source>
</evidence>
<dbReference type="GO" id="GO:0004386">
    <property type="term" value="F:helicase activity"/>
    <property type="evidence" value="ECO:0007669"/>
    <property type="project" value="UniProtKB-KW"/>
</dbReference>
<dbReference type="PROSITE" id="PS51192">
    <property type="entry name" value="HELICASE_ATP_BIND_1"/>
    <property type="match status" value="1"/>
</dbReference>
<dbReference type="InterPro" id="IPR027417">
    <property type="entry name" value="P-loop_NTPase"/>
</dbReference>
<gene>
    <name evidence="5" type="ORF">DCAR_0727118</name>
</gene>
<sequence>MAAIPLGLQQGDVIGVAETGSGKTAVFVIPMLAYIDRLLPISEKNEAEDCMKFAHFLSIRVVSVVGGQSIEEQAFKIRQGCEVVIGTLGRLIDCLERRYIVLN</sequence>
<dbReference type="GO" id="GO:0016787">
    <property type="term" value="F:hydrolase activity"/>
    <property type="evidence" value="ECO:0007669"/>
    <property type="project" value="UniProtKB-KW"/>
</dbReference>
<keyword evidence="1" id="KW-0378">Hydrolase</keyword>
<keyword evidence="2" id="KW-0067">ATP-binding</keyword>
<keyword evidence="2" id="KW-0347">Helicase</keyword>
<protein>
    <recommendedName>
        <fullName evidence="4">Helicase ATP-binding domain-containing protein</fullName>
    </recommendedName>
</protein>
<dbReference type="InterPro" id="IPR011545">
    <property type="entry name" value="DEAD/DEAH_box_helicase_dom"/>
</dbReference>
<proteinExistence type="predicted"/>
<keyword evidence="2" id="KW-0547">Nucleotide-binding</keyword>
<evidence type="ECO:0000256" key="3">
    <source>
        <dbReference type="ARBA" id="ARBA00022884"/>
    </source>
</evidence>
<evidence type="ECO:0000313" key="5">
    <source>
        <dbReference type="EMBL" id="WOH07685.1"/>
    </source>
</evidence>
<dbReference type="PANTHER" id="PTHR47958">
    <property type="entry name" value="ATP-DEPENDENT RNA HELICASE DBP3"/>
    <property type="match status" value="1"/>
</dbReference>
<accession>A0AAF1B668</accession>